<dbReference type="InterPro" id="IPR019734">
    <property type="entry name" value="TPR_rpt"/>
</dbReference>
<comment type="caution">
    <text evidence="2">The sequence shown here is derived from an EMBL/GenBank/DDBJ whole genome shotgun (WGS) entry which is preliminary data.</text>
</comment>
<dbReference type="SUPFAM" id="SSF52540">
    <property type="entry name" value="P-loop containing nucleoside triphosphate hydrolases"/>
    <property type="match status" value="1"/>
</dbReference>
<dbReference type="PANTHER" id="PTHR12558:SF13">
    <property type="entry name" value="CELL DIVISION CYCLE PROTEIN 27 HOMOLOG"/>
    <property type="match status" value="1"/>
</dbReference>
<dbReference type="AlphaFoldDB" id="A0AAW9RES7"/>
<evidence type="ECO:0000313" key="2">
    <source>
        <dbReference type="EMBL" id="MEJ8567298.1"/>
    </source>
</evidence>
<feature type="repeat" description="TPR" evidence="1">
    <location>
        <begin position="100"/>
        <end position="133"/>
    </location>
</feature>
<feature type="repeat" description="TPR" evidence="1">
    <location>
        <begin position="66"/>
        <end position="99"/>
    </location>
</feature>
<reference evidence="2 3" key="1">
    <citation type="submission" date="2024-02" db="EMBL/GenBank/DDBJ databases">
        <title>A novel Wenzhouxiangellaceae bacterium, isolated from coastal sediments.</title>
        <authorList>
            <person name="Du Z.-J."/>
            <person name="Ye Y.-Q."/>
            <person name="Zhang X.-Y."/>
        </authorList>
    </citation>
    <scope>NUCLEOTIDE SEQUENCE [LARGE SCALE GENOMIC DNA]</scope>
    <source>
        <strain evidence="2 3">CH-27</strain>
    </source>
</reference>
<sequence length="700" mass="77746">MIEEALEHLQSGNYAAAETLYRRMLEDEPDNPEVLFMLSLTRQGQNDLEEPVELLNRAIGVQPGNPTLHYSLGMVQLRRRELGAAEQAFHAAAGIDPNFVAAQNGIATVEMARGRYAAAEHALRKALRTEPENLQTLTNMGLALLEQDRPDDAINYLQQVLGEQPENASAQLHLGRAFIAAGNPGFAIQCFENALEQEPGNLRALTLLAGSRLDSGQYPEAAVDFRRVLDAGGESAETVSGLARALKAQNRLKESEGAFLRAMRLSNEAEDVLLNLARVQLDMGKARDVIQRLSPRLEQAADSERMARLLAEARLEAGDPAGARELLRPLLSGGAPDSRIRLLLARALLEAGEREAADDQIDRLLEADSPLVDAVLLRAGQELGDGRVAEAVERLRGAQRRHDLDHRQRQKVVGLLGRALHENGQHQAAWEQYLGLDPRTAEVVTVREEKPLLLEVNEPAETAMDREVAWSWPPQPLDDGRPEPVFVFAWPGCGRRDLLRALAGHPGIGVIDDAPASQTERRLLASHPQGQSPLDAMTSAQIQLARRKYWKALTRLDPRAGDLVTVDAMWLTVEGFPTIYRLFPQAHMLLLRQDPRDMALSWLQNGYRDQEGMARLYRRQMGLLERCQAGVPLKYVDVDAAELQRNPGAVLRETLAALSLPWDDGVERSYLSQSRQELPEPGSWKHYEPWLQSVFEALED</sequence>
<protein>
    <submittedName>
        <fullName evidence="2">Tetratricopeptide repeat protein</fullName>
    </submittedName>
</protein>
<dbReference type="Gene3D" id="1.25.40.10">
    <property type="entry name" value="Tetratricopeptide repeat domain"/>
    <property type="match status" value="2"/>
</dbReference>
<gene>
    <name evidence="2" type="ORF">V3330_06630</name>
</gene>
<dbReference type="EMBL" id="JAZHOG010000003">
    <property type="protein sequence ID" value="MEJ8567298.1"/>
    <property type="molecule type" value="Genomic_DNA"/>
</dbReference>
<dbReference type="SMART" id="SM00028">
    <property type="entry name" value="TPR"/>
    <property type="match status" value="8"/>
</dbReference>
<dbReference type="PANTHER" id="PTHR12558">
    <property type="entry name" value="CELL DIVISION CYCLE 16,23,27"/>
    <property type="match status" value="1"/>
</dbReference>
<proteinExistence type="predicted"/>
<dbReference type="Proteomes" id="UP001359886">
    <property type="component" value="Unassembled WGS sequence"/>
</dbReference>
<dbReference type="SUPFAM" id="SSF48452">
    <property type="entry name" value="TPR-like"/>
    <property type="match status" value="2"/>
</dbReference>
<dbReference type="PROSITE" id="PS50005">
    <property type="entry name" value="TPR"/>
    <property type="match status" value="4"/>
</dbReference>
<keyword evidence="1" id="KW-0802">TPR repeat</keyword>
<dbReference type="Gene3D" id="3.40.50.300">
    <property type="entry name" value="P-loop containing nucleotide triphosphate hydrolases"/>
    <property type="match status" value="1"/>
</dbReference>
<name>A0AAW9RES7_9GAMM</name>
<keyword evidence="3" id="KW-1185">Reference proteome</keyword>
<dbReference type="InterPro" id="IPR011990">
    <property type="entry name" value="TPR-like_helical_dom_sf"/>
</dbReference>
<dbReference type="Pfam" id="PF14559">
    <property type="entry name" value="TPR_19"/>
    <property type="match status" value="3"/>
</dbReference>
<organism evidence="2 3">
    <name type="scientific">Elongatibacter sediminis</name>
    <dbReference type="NCBI Taxonomy" id="3119006"/>
    <lineage>
        <taxon>Bacteria</taxon>
        <taxon>Pseudomonadati</taxon>
        <taxon>Pseudomonadota</taxon>
        <taxon>Gammaproteobacteria</taxon>
        <taxon>Chromatiales</taxon>
        <taxon>Wenzhouxiangellaceae</taxon>
        <taxon>Elongatibacter</taxon>
    </lineage>
</organism>
<accession>A0AAW9RES7</accession>
<evidence type="ECO:0000313" key="3">
    <source>
        <dbReference type="Proteomes" id="UP001359886"/>
    </source>
</evidence>
<feature type="repeat" description="TPR" evidence="1">
    <location>
        <begin position="168"/>
        <end position="201"/>
    </location>
</feature>
<evidence type="ECO:0000256" key="1">
    <source>
        <dbReference type="PROSITE-ProRule" id="PRU00339"/>
    </source>
</evidence>
<dbReference type="RefSeq" id="WP_354694611.1">
    <property type="nucleotide sequence ID" value="NZ_JAZHOG010000003.1"/>
</dbReference>
<feature type="repeat" description="TPR" evidence="1">
    <location>
        <begin position="134"/>
        <end position="167"/>
    </location>
</feature>
<dbReference type="Pfam" id="PF13469">
    <property type="entry name" value="Sulfotransfer_3"/>
    <property type="match status" value="1"/>
</dbReference>
<dbReference type="InterPro" id="IPR027417">
    <property type="entry name" value="P-loop_NTPase"/>
</dbReference>